<dbReference type="Pfam" id="PF08905">
    <property type="entry name" value="DUF1850"/>
    <property type="match status" value="1"/>
</dbReference>
<sequence length="116" mass="12384">MEHTHSVTKRPVDEVFSVGDGGILMQELRFDEFGANLPAGPQRIGDTTTTFLHENGEFRVLHHGRPLGTVPLRVGGPKVDHVLTLPGGTRVRLLDLAPRGTFVELGVRGAPGAASA</sequence>
<accession>A0A3N0EEJ9</accession>
<dbReference type="OrthoDB" id="4304at2"/>
<gene>
    <name evidence="1" type="ORF">EFW17_06580</name>
</gene>
<proteinExistence type="predicted"/>
<evidence type="ECO:0000313" key="2">
    <source>
        <dbReference type="Proteomes" id="UP000269198"/>
    </source>
</evidence>
<name>A0A3N0EEJ9_9ACTN</name>
<comment type="caution">
    <text evidence="1">The sequence shown here is derived from an EMBL/GenBank/DDBJ whole genome shotgun (WGS) entry which is preliminary data.</text>
</comment>
<organism evidence="1 2">
    <name type="scientific">Halostreptopolyspora alba</name>
    <dbReference type="NCBI Taxonomy" id="2487137"/>
    <lineage>
        <taxon>Bacteria</taxon>
        <taxon>Bacillati</taxon>
        <taxon>Actinomycetota</taxon>
        <taxon>Actinomycetes</taxon>
        <taxon>Streptosporangiales</taxon>
        <taxon>Nocardiopsidaceae</taxon>
        <taxon>Halostreptopolyspora</taxon>
    </lineage>
</organism>
<dbReference type="Proteomes" id="UP000269198">
    <property type="component" value="Unassembled WGS sequence"/>
</dbReference>
<keyword evidence="2" id="KW-1185">Reference proteome</keyword>
<reference evidence="1 2" key="1">
    <citation type="submission" date="2018-11" db="EMBL/GenBank/DDBJ databases">
        <title>The genome draft of YIM 96095.</title>
        <authorList>
            <person name="Tang S.-K."/>
            <person name="Chunyu W.-X."/>
            <person name="Feng Y.-Z."/>
        </authorList>
    </citation>
    <scope>NUCLEOTIDE SEQUENCE [LARGE SCALE GENOMIC DNA]</scope>
    <source>
        <strain evidence="1 2">YIM 96095</strain>
    </source>
</reference>
<dbReference type="AlphaFoldDB" id="A0A3N0EEJ9"/>
<protein>
    <submittedName>
        <fullName evidence="1">DUF1850 domain-containing protein</fullName>
    </submittedName>
</protein>
<evidence type="ECO:0000313" key="1">
    <source>
        <dbReference type="EMBL" id="RNL86254.1"/>
    </source>
</evidence>
<dbReference type="InterPro" id="IPR015001">
    <property type="entry name" value="DUF1850"/>
</dbReference>
<dbReference type="EMBL" id="RJMB01000004">
    <property type="protein sequence ID" value="RNL86254.1"/>
    <property type="molecule type" value="Genomic_DNA"/>
</dbReference>